<keyword evidence="2" id="KW-1185">Reference proteome</keyword>
<reference evidence="1" key="2">
    <citation type="journal article" date="2022" name="New Phytol.">
        <title>Evolutionary transition to the ectomycorrhizal habit in the genomes of a hyperdiverse lineage of mushroom-forming fungi.</title>
        <authorList>
            <person name="Looney B."/>
            <person name="Miyauchi S."/>
            <person name="Morin E."/>
            <person name="Drula E."/>
            <person name="Courty P.E."/>
            <person name="Kohler A."/>
            <person name="Kuo A."/>
            <person name="LaButti K."/>
            <person name="Pangilinan J."/>
            <person name="Lipzen A."/>
            <person name="Riley R."/>
            <person name="Andreopoulos W."/>
            <person name="He G."/>
            <person name="Johnson J."/>
            <person name="Nolan M."/>
            <person name="Tritt A."/>
            <person name="Barry K.W."/>
            <person name="Grigoriev I.V."/>
            <person name="Nagy L.G."/>
            <person name="Hibbett D."/>
            <person name="Henrissat B."/>
            <person name="Matheny P.B."/>
            <person name="Labbe J."/>
            <person name="Martin F.M."/>
        </authorList>
    </citation>
    <scope>NUCLEOTIDE SEQUENCE</scope>
    <source>
        <strain evidence="1">EC-137</strain>
    </source>
</reference>
<proteinExistence type="predicted"/>
<organism evidence="1 2">
    <name type="scientific">Vararia minispora EC-137</name>
    <dbReference type="NCBI Taxonomy" id="1314806"/>
    <lineage>
        <taxon>Eukaryota</taxon>
        <taxon>Fungi</taxon>
        <taxon>Dikarya</taxon>
        <taxon>Basidiomycota</taxon>
        <taxon>Agaricomycotina</taxon>
        <taxon>Agaricomycetes</taxon>
        <taxon>Russulales</taxon>
        <taxon>Lachnocladiaceae</taxon>
        <taxon>Vararia</taxon>
    </lineage>
</organism>
<reference evidence="1" key="1">
    <citation type="submission" date="2021-02" db="EMBL/GenBank/DDBJ databases">
        <authorList>
            <consortium name="DOE Joint Genome Institute"/>
            <person name="Ahrendt S."/>
            <person name="Looney B.P."/>
            <person name="Miyauchi S."/>
            <person name="Morin E."/>
            <person name="Drula E."/>
            <person name="Courty P.E."/>
            <person name="Chicoki N."/>
            <person name="Fauchery L."/>
            <person name="Kohler A."/>
            <person name="Kuo A."/>
            <person name="Labutti K."/>
            <person name="Pangilinan J."/>
            <person name="Lipzen A."/>
            <person name="Riley R."/>
            <person name="Andreopoulos W."/>
            <person name="He G."/>
            <person name="Johnson J."/>
            <person name="Barry K.W."/>
            <person name="Grigoriev I.V."/>
            <person name="Nagy L."/>
            <person name="Hibbett D."/>
            <person name="Henrissat B."/>
            <person name="Matheny P.B."/>
            <person name="Labbe J."/>
            <person name="Martin F."/>
        </authorList>
    </citation>
    <scope>NUCLEOTIDE SEQUENCE</scope>
    <source>
        <strain evidence="1">EC-137</strain>
    </source>
</reference>
<name>A0ACB8Q4U8_9AGAM</name>
<dbReference type="EMBL" id="MU274174">
    <property type="protein sequence ID" value="KAI0026806.1"/>
    <property type="molecule type" value="Genomic_DNA"/>
</dbReference>
<sequence length="176" mass="19978">MLEQNVPIKSEMIHAKKESGALIKDVINYIVENQKLQDEVDKLSRLLEHKHEVAALRVVLCIEFGTGSEEVKSLLRKHKMDMENRSEDVERALRRFGLYGRLVSGTGKRPASDEGMEDDNNIDAKVEAALCAYDLIQKERMEKKVENAIELWCINNSPVDDEDAEDASGEDSDAYR</sequence>
<dbReference type="Proteomes" id="UP000814128">
    <property type="component" value="Unassembled WGS sequence"/>
</dbReference>
<gene>
    <name evidence="1" type="ORF">K488DRAFT_75060</name>
</gene>
<accession>A0ACB8Q4U8</accession>
<evidence type="ECO:0000313" key="1">
    <source>
        <dbReference type="EMBL" id="KAI0026806.1"/>
    </source>
</evidence>
<evidence type="ECO:0000313" key="2">
    <source>
        <dbReference type="Proteomes" id="UP000814128"/>
    </source>
</evidence>
<protein>
    <submittedName>
        <fullName evidence="1">Uncharacterized protein</fullName>
    </submittedName>
</protein>
<comment type="caution">
    <text evidence="1">The sequence shown here is derived from an EMBL/GenBank/DDBJ whole genome shotgun (WGS) entry which is preliminary data.</text>
</comment>